<reference evidence="2 3" key="1">
    <citation type="submission" date="2014-02" db="EMBL/GenBank/DDBJ databases">
        <title>Plasmidome dynamics in the species complex Clostridium novyi sensu lato converts strains of independent lineages into distinctly different pathogens.</title>
        <authorList>
            <person name="Skarin H."/>
            <person name="Segerman B."/>
        </authorList>
    </citation>
    <scope>NUCLEOTIDE SEQUENCE [LARGE SCALE GENOMIC DNA]</scope>
    <source>
        <strain evidence="2 3">NCTC 9693</strain>
    </source>
</reference>
<accession>A0ABR4TDX6</accession>
<proteinExistence type="predicted"/>
<organism evidence="2 3">
    <name type="scientific">Clostridium haemolyticum NCTC 9693</name>
    <dbReference type="NCBI Taxonomy" id="1443114"/>
    <lineage>
        <taxon>Bacteria</taxon>
        <taxon>Bacillati</taxon>
        <taxon>Bacillota</taxon>
        <taxon>Clostridia</taxon>
        <taxon>Eubacteriales</taxon>
        <taxon>Clostridiaceae</taxon>
        <taxon>Clostridium</taxon>
    </lineage>
</organism>
<dbReference type="EMBL" id="JENX01000090">
    <property type="protein sequence ID" value="KEI15782.1"/>
    <property type="molecule type" value="Genomic_DNA"/>
</dbReference>
<evidence type="ECO:0000256" key="1">
    <source>
        <dbReference type="SAM" id="Coils"/>
    </source>
</evidence>
<keyword evidence="1" id="KW-0175">Coiled coil</keyword>
<evidence type="ECO:0000313" key="2">
    <source>
        <dbReference type="EMBL" id="KEI15782.1"/>
    </source>
</evidence>
<dbReference type="RefSeq" id="WP_039229766.1">
    <property type="nucleotide sequence ID" value="NZ_JENX01000090.1"/>
</dbReference>
<keyword evidence="2" id="KW-0418">Kinase</keyword>
<evidence type="ECO:0000313" key="3">
    <source>
        <dbReference type="Proteomes" id="UP000027937"/>
    </source>
</evidence>
<dbReference type="GO" id="GO:0016301">
    <property type="term" value="F:kinase activity"/>
    <property type="evidence" value="ECO:0007669"/>
    <property type="project" value="UniProtKB-KW"/>
</dbReference>
<comment type="caution">
    <text evidence="2">The sequence shown here is derived from an EMBL/GenBank/DDBJ whole genome shotgun (WGS) entry which is preliminary data.</text>
</comment>
<dbReference type="InterPro" id="IPR009061">
    <property type="entry name" value="DNA-bd_dom_put_sf"/>
</dbReference>
<keyword evidence="3" id="KW-1185">Reference proteome</keyword>
<name>A0ABR4TDX6_CLOHA</name>
<dbReference type="Proteomes" id="UP000027937">
    <property type="component" value="Unassembled WGS sequence"/>
</dbReference>
<protein>
    <submittedName>
        <fullName evidence="2">Histidine kinase</fullName>
    </submittedName>
</protein>
<dbReference type="SUPFAM" id="SSF46955">
    <property type="entry name" value="Putative DNA-binding domain"/>
    <property type="match status" value="1"/>
</dbReference>
<keyword evidence="2" id="KW-0808">Transferase</keyword>
<sequence>MDNKLLTQKDLAERWQMSVKSIEEYRKSGIIPTVQGIPAIRFNMQTILELEGTKLERFSPVERRHMERELEKLKQENEQLKSILSKTLANLAPVLEFNNV</sequence>
<feature type="coiled-coil region" evidence="1">
    <location>
        <begin position="63"/>
        <end position="90"/>
    </location>
</feature>
<gene>
    <name evidence="2" type="ORF">Z960_11615</name>
</gene>